<reference evidence="1" key="2">
    <citation type="journal article" date="2023" name="IMA Fungus">
        <title>Comparative genomic study of the Penicillium genus elucidates a diverse pangenome and 15 lateral gene transfer events.</title>
        <authorList>
            <person name="Petersen C."/>
            <person name="Sorensen T."/>
            <person name="Nielsen M.R."/>
            <person name="Sondergaard T.E."/>
            <person name="Sorensen J.L."/>
            <person name="Fitzpatrick D.A."/>
            <person name="Frisvad J.C."/>
            <person name="Nielsen K.L."/>
        </authorList>
    </citation>
    <scope>NUCLEOTIDE SEQUENCE</scope>
    <source>
        <strain evidence="1">IBT 26290</strain>
    </source>
</reference>
<gene>
    <name evidence="1" type="ORF">N7482_001568</name>
</gene>
<evidence type="ECO:0000313" key="2">
    <source>
        <dbReference type="Proteomes" id="UP001149163"/>
    </source>
</evidence>
<dbReference type="AlphaFoldDB" id="A0A9W9IJZ0"/>
<dbReference type="RefSeq" id="XP_056547299.1">
    <property type="nucleotide sequence ID" value="XM_056683693.1"/>
</dbReference>
<dbReference type="EMBL" id="JAPQKN010000001">
    <property type="protein sequence ID" value="KAJ5175691.1"/>
    <property type="molecule type" value="Genomic_DNA"/>
</dbReference>
<protein>
    <submittedName>
        <fullName evidence="1">Uncharacterized protein</fullName>
    </submittedName>
</protein>
<proteinExistence type="predicted"/>
<comment type="caution">
    <text evidence="1">The sequence shown here is derived from an EMBL/GenBank/DDBJ whole genome shotgun (WGS) entry which is preliminary data.</text>
</comment>
<name>A0A9W9IJZ0_9EURO</name>
<dbReference type="Proteomes" id="UP001149163">
    <property type="component" value="Unassembled WGS sequence"/>
</dbReference>
<dbReference type="GeneID" id="81422869"/>
<keyword evidence="2" id="KW-1185">Reference proteome</keyword>
<reference evidence="1" key="1">
    <citation type="submission" date="2022-11" db="EMBL/GenBank/DDBJ databases">
        <authorList>
            <person name="Petersen C."/>
        </authorList>
    </citation>
    <scope>NUCLEOTIDE SEQUENCE</scope>
    <source>
        <strain evidence="1">IBT 26290</strain>
    </source>
</reference>
<dbReference type="OrthoDB" id="4231618at2759"/>
<organism evidence="1 2">
    <name type="scientific">Penicillium canariense</name>
    <dbReference type="NCBI Taxonomy" id="189055"/>
    <lineage>
        <taxon>Eukaryota</taxon>
        <taxon>Fungi</taxon>
        <taxon>Dikarya</taxon>
        <taxon>Ascomycota</taxon>
        <taxon>Pezizomycotina</taxon>
        <taxon>Eurotiomycetes</taxon>
        <taxon>Eurotiomycetidae</taxon>
        <taxon>Eurotiales</taxon>
        <taxon>Aspergillaceae</taxon>
        <taxon>Penicillium</taxon>
    </lineage>
</organism>
<evidence type="ECO:0000313" key="1">
    <source>
        <dbReference type="EMBL" id="KAJ5175691.1"/>
    </source>
</evidence>
<sequence>MPGTRFNNNIISTAVSVSHVYLEGDETDYLGKCFTGEVKNVHLTVENQYGQTWDLVCEIAEDINFLPNEEVVLLEDQSRQS</sequence>
<accession>A0A9W9IJZ0</accession>